<name>A0A9D1E668_9FIRM</name>
<organism evidence="1 2">
    <name type="scientific">Candidatus Coproplasma avicola</name>
    <dbReference type="NCBI Taxonomy" id="2840744"/>
    <lineage>
        <taxon>Bacteria</taxon>
        <taxon>Bacillati</taxon>
        <taxon>Bacillota</taxon>
        <taxon>Clostridia</taxon>
        <taxon>Eubacteriales</taxon>
        <taxon>Candidatus Coproplasma</taxon>
    </lineage>
</organism>
<dbReference type="Proteomes" id="UP000823913">
    <property type="component" value="Unassembled WGS sequence"/>
</dbReference>
<proteinExistence type="predicted"/>
<sequence>MNIDERKQILNSFVTFATKIDFTYKTFAVDKKSCSNQFKLISALSQQIRDFLAESNDFFEQFNKIIIYYDNGQKQLTAIIAALFNAVNTDFKENVSPGYYRLFQIADLITAFELINTKHLINANSKSEKQFFKNMRSFYKNYYKRLEKHKFDKP</sequence>
<reference evidence="1" key="2">
    <citation type="journal article" date="2021" name="PeerJ">
        <title>Extensive microbial diversity within the chicken gut microbiome revealed by metagenomics and culture.</title>
        <authorList>
            <person name="Gilroy R."/>
            <person name="Ravi A."/>
            <person name="Getino M."/>
            <person name="Pursley I."/>
            <person name="Horton D.L."/>
            <person name="Alikhan N.F."/>
            <person name="Baker D."/>
            <person name="Gharbi K."/>
            <person name="Hall N."/>
            <person name="Watson M."/>
            <person name="Adriaenssens E.M."/>
            <person name="Foster-Nyarko E."/>
            <person name="Jarju S."/>
            <person name="Secka A."/>
            <person name="Antonio M."/>
            <person name="Oren A."/>
            <person name="Chaudhuri R.R."/>
            <person name="La Ragione R."/>
            <person name="Hildebrand F."/>
            <person name="Pallen M.J."/>
        </authorList>
    </citation>
    <scope>NUCLEOTIDE SEQUENCE</scope>
    <source>
        <strain evidence="1">ChiW16-3235</strain>
    </source>
</reference>
<evidence type="ECO:0000313" key="1">
    <source>
        <dbReference type="EMBL" id="HIR67242.1"/>
    </source>
</evidence>
<reference evidence="1" key="1">
    <citation type="submission" date="2020-10" db="EMBL/GenBank/DDBJ databases">
        <authorList>
            <person name="Gilroy R."/>
        </authorList>
    </citation>
    <scope>NUCLEOTIDE SEQUENCE</scope>
    <source>
        <strain evidence="1">ChiW16-3235</strain>
    </source>
</reference>
<protein>
    <submittedName>
        <fullName evidence="1">Uncharacterized protein</fullName>
    </submittedName>
</protein>
<comment type="caution">
    <text evidence="1">The sequence shown here is derived from an EMBL/GenBank/DDBJ whole genome shotgun (WGS) entry which is preliminary data.</text>
</comment>
<dbReference type="EMBL" id="DVHK01000091">
    <property type="protein sequence ID" value="HIR67242.1"/>
    <property type="molecule type" value="Genomic_DNA"/>
</dbReference>
<accession>A0A9D1E668</accession>
<dbReference type="AlphaFoldDB" id="A0A9D1E668"/>
<gene>
    <name evidence="1" type="ORF">IAB94_04275</name>
</gene>
<evidence type="ECO:0000313" key="2">
    <source>
        <dbReference type="Proteomes" id="UP000823913"/>
    </source>
</evidence>